<organism evidence="2 3">
    <name type="scientific">Fibroporia radiculosa</name>
    <dbReference type="NCBI Taxonomy" id="599839"/>
    <lineage>
        <taxon>Eukaryota</taxon>
        <taxon>Fungi</taxon>
        <taxon>Dikarya</taxon>
        <taxon>Basidiomycota</taxon>
        <taxon>Agaricomycotina</taxon>
        <taxon>Agaricomycetes</taxon>
        <taxon>Polyporales</taxon>
        <taxon>Fibroporiaceae</taxon>
        <taxon>Fibroporia</taxon>
    </lineage>
</organism>
<sequence length="166" mass="17190">MFSKVTIALVAAAMAFVQVCGESHTVTFTNSCGYGTPYLWGPDGALLSTGGSYTSDGPADGLIGYLQTGNCGDNGEHCTVVEATRNKTGSSAYISLIPPYEFSVTIGFGYYNGCGGAGADCTYSSCSSPGPPSEFPQSVDCSVANIGSDWRGVARKWQTFGILSIL</sequence>
<evidence type="ECO:0000313" key="3">
    <source>
        <dbReference type="Proteomes" id="UP000006352"/>
    </source>
</evidence>
<keyword evidence="1" id="KW-0732">Signal</keyword>
<dbReference type="InParanoid" id="J4HSQ6"/>
<protein>
    <recommendedName>
        <fullName evidence="4">Ig-like domain-containing protein</fullName>
    </recommendedName>
</protein>
<dbReference type="RefSeq" id="XP_012178350.1">
    <property type="nucleotide sequence ID" value="XM_012322960.1"/>
</dbReference>
<name>J4HSQ6_9APHY</name>
<evidence type="ECO:0000313" key="2">
    <source>
        <dbReference type="EMBL" id="CCL99067.1"/>
    </source>
</evidence>
<dbReference type="HOGENOM" id="CLU_118873_0_0_1"/>
<proteinExistence type="predicted"/>
<accession>J4HSQ6</accession>
<feature type="signal peptide" evidence="1">
    <location>
        <begin position="1"/>
        <end position="21"/>
    </location>
</feature>
<evidence type="ECO:0008006" key="4">
    <source>
        <dbReference type="Google" id="ProtNLM"/>
    </source>
</evidence>
<reference evidence="2 3" key="1">
    <citation type="journal article" date="2012" name="Appl. Environ. Microbiol.">
        <title>Short-read sequencing for genomic analysis of the brown rot fungus Fibroporia radiculosa.</title>
        <authorList>
            <person name="Tang J.D."/>
            <person name="Perkins A.D."/>
            <person name="Sonstegard T.S."/>
            <person name="Schroeder S.G."/>
            <person name="Burgess S.C."/>
            <person name="Diehl S.V."/>
        </authorList>
    </citation>
    <scope>NUCLEOTIDE SEQUENCE [LARGE SCALE GENOMIC DNA]</scope>
    <source>
        <strain evidence="2 3">TFFH 294</strain>
    </source>
</reference>
<gene>
    <name evidence="2" type="ORF">FIBRA_01079</name>
</gene>
<dbReference type="Proteomes" id="UP000006352">
    <property type="component" value="Unassembled WGS sequence"/>
</dbReference>
<feature type="chain" id="PRO_5003778389" description="Ig-like domain-containing protein" evidence="1">
    <location>
        <begin position="22"/>
        <end position="166"/>
    </location>
</feature>
<dbReference type="AlphaFoldDB" id="J4HSQ6"/>
<dbReference type="OrthoDB" id="3342934at2759"/>
<dbReference type="GeneID" id="24093978"/>
<evidence type="ECO:0000256" key="1">
    <source>
        <dbReference type="SAM" id="SignalP"/>
    </source>
</evidence>
<keyword evidence="3" id="KW-1185">Reference proteome</keyword>
<dbReference type="EMBL" id="HE796914">
    <property type="protein sequence ID" value="CCL99067.1"/>
    <property type="molecule type" value="Genomic_DNA"/>
</dbReference>